<dbReference type="EMBL" id="JASEJX010000016">
    <property type="protein sequence ID" value="KAK4514094.1"/>
    <property type="molecule type" value="Genomic_DNA"/>
</dbReference>
<dbReference type="PRINTS" id="PR00452">
    <property type="entry name" value="SH3DOMAIN"/>
</dbReference>
<dbReference type="RefSeq" id="XP_064680760.1">
    <property type="nucleotide sequence ID" value="XM_064825383.1"/>
</dbReference>
<dbReference type="Gene3D" id="2.30.30.40">
    <property type="entry name" value="SH3 Domains"/>
    <property type="match status" value="1"/>
</dbReference>
<dbReference type="PROSITE" id="PS50105">
    <property type="entry name" value="SAM_DOMAIN"/>
    <property type="match status" value="1"/>
</dbReference>
<proteinExistence type="predicted"/>
<gene>
    <name evidence="9" type="ORF">ATC70_006102</name>
</gene>
<dbReference type="CDD" id="cd00174">
    <property type="entry name" value="SH3"/>
    <property type="match status" value="1"/>
</dbReference>
<evidence type="ECO:0000256" key="2">
    <source>
        <dbReference type="ARBA" id="ARBA00022658"/>
    </source>
</evidence>
<evidence type="ECO:0000259" key="5">
    <source>
        <dbReference type="PROSITE" id="PS50002"/>
    </source>
</evidence>
<evidence type="ECO:0000313" key="10">
    <source>
        <dbReference type="Proteomes" id="UP001304243"/>
    </source>
</evidence>
<dbReference type="AlphaFoldDB" id="A0AAN7DCN5"/>
<dbReference type="SUPFAM" id="SSF50729">
    <property type="entry name" value="PH domain-like"/>
    <property type="match status" value="1"/>
</dbReference>
<dbReference type="GeneID" id="89949788"/>
<feature type="domain" description="PH" evidence="6">
    <location>
        <begin position="346"/>
        <end position="446"/>
    </location>
</feature>
<dbReference type="SMART" id="SM00233">
    <property type="entry name" value="PH"/>
    <property type="match status" value="1"/>
</dbReference>
<name>A0AAN7DCN5_9FUNG</name>
<organism evidence="9 10">
    <name type="scientific">Mucor velutinosus</name>
    <dbReference type="NCBI Taxonomy" id="708070"/>
    <lineage>
        <taxon>Eukaryota</taxon>
        <taxon>Fungi</taxon>
        <taxon>Fungi incertae sedis</taxon>
        <taxon>Mucoromycota</taxon>
        <taxon>Mucoromycotina</taxon>
        <taxon>Mucoromycetes</taxon>
        <taxon>Mucorales</taxon>
        <taxon>Mucorineae</taxon>
        <taxon>Mucoraceae</taxon>
        <taxon>Mucor</taxon>
    </lineage>
</organism>
<dbReference type="InterPro" id="IPR001849">
    <property type="entry name" value="PH_domain"/>
</dbReference>
<dbReference type="Gene3D" id="1.10.418.10">
    <property type="entry name" value="Calponin-like domain"/>
    <property type="match status" value="1"/>
</dbReference>
<dbReference type="InterPro" id="IPR001660">
    <property type="entry name" value="SAM"/>
</dbReference>
<feature type="domain" description="SAM" evidence="8">
    <location>
        <begin position="134"/>
        <end position="197"/>
    </location>
</feature>
<dbReference type="Gene3D" id="1.10.150.50">
    <property type="entry name" value="Transcription Factor, Ets-1"/>
    <property type="match status" value="1"/>
</dbReference>
<dbReference type="SUPFAM" id="SSF50044">
    <property type="entry name" value="SH3-domain"/>
    <property type="match status" value="1"/>
</dbReference>
<dbReference type="PROSITE" id="PS50021">
    <property type="entry name" value="CH"/>
    <property type="match status" value="1"/>
</dbReference>
<evidence type="ECO:0000256" key="3">
    <source>
        <dbReference type="PROSITE-ProRule" id="PRU00192"/>
    </source>
</evidence>
<dbReference type="Gene3D" id="2.30.29.30">
    <property type="entry name" value="Pleckstrin-homology domain (PH domain)/Phosphotyrosine-binding domain (PTB)"/>
    <property type="match status" value="1"/>
</dbReference>
<dbReference type="Proteomes" id="UP001304243">
    <property type="component" value="Unassembled WGS sequence"/>
</dbReference>
<dbReference type="PANTHER" id="PTHR12844:SF42">
    <property type="entry name" value="CONNECTOR ENHANCER OF KSR PROTEIN CNK"/>
    <property type="match status" value="1"/>
</dbReference>
<dbReference type="SMART" id="SM00033">
    <property type="entry name" value="CH"/>
    <property type="match status" value="1"/>
</dbReference>
<evidence type="ECO:0000313" key="9">
    <source>
        <dbReference type="EMBL" id="KAK4514094.1"/>
    </source>
</evidence>
<dbReference type="InterPro" id="IPR001715">
    <property type="entry name" value="CH_dom"/>
</dbReference>
<dbReference type="PROSITE" id="PS50002">
    <property type="entry name" value="SH3"/>
    <property type="match status" value="1"/>
</dbReference>
<feature type="region of interest" description="Disordered" evidence="4">
    <location>
        <begin position="229"/>
        <end position="251"/>
    </location>
</feature>
<dbReference type="Pfam" id="PF07647">
    <property type="entry name" value="SAM_2"/>
    <property type="match status" value="1"/>
</dbReference>
<dbReference type="Pfam" id="PF00018">
    <property type="entry name" value="SH3_1"/>
    <property type="match status" value="1"/>
</dbReference>
<evidence type="ECO:0000256" key="1">
    <source>
        <dbReference type="ARBA" id="ARBA00022443"/>
    </source>
</evidence>
<evidence type="ECO:0000259" key="8">
    <source>
        <dbReference type="PROSITE" id="PS50105"/>
    </source>
</evidence>
<dbReference type="GO" id="GO:0005085">
    <property type="term" value="F:guanyl-nucleotide exchange factor activity"/>
    <property type="evidence" value="ECO:0007669"/>
    <property type="project" value="UniProtKB-KW"/>
</dbReference>
<sequence>MHFPDIVYAIHNFEAENEDEMTFRYGEPIVILEKDDQYLDGWWQGRNTLGQTGLFPKNYTSPEKPPNTNNRIVSYNDDIYHHMRMSSGTSSATISSDEYRATNTIHSSPSTEDIANVSASNTTFGVSNSSPFDWNMEEVVTWLDSVGLESFADNFIDQDITGDVLLSLDHNALKELGIHAYGRRYKVLNAIKSLIVSTTSQSEASNDRQSASAYYSRYGSVTENFSNNKTNSVSSLKSSVSSTTPRSAVPANLSAYRHSLSTRSNNSNNNDAHSSCAYSENSSLMLETRPSSNSTAACKRSTFDSHLSALPSTPSIHQRHTLSDVSMYDPSKATVPPAQQSSNSTFPECEGWIYKQSDRYKTWNKRWFVLHGTNLFYFKNPKDSRMKGIIHLRGYRVVLQDANSHSASTKKYHFKLHHDQERTFFLYTSTVHDMKRWVQVLMKSTIQRDLCVPVVSSNTVNTVPLEIAQQMKPRPPSTLMCSNKDRKVLNYRQAIKNDVVSNALEEELDETLLWMEHPSDQDEEPYQKLIIRSYPSPKEEEGQQDEHVNFHYTKQREQSYFFATPTQAEKEVYPRYHSHQHTNEEHPHAYDTNPSISLSSSKHANTNDAILYWVNRTLAPTIEIYDLGSAFRSGQVLIQLLETLSGQSIALEKTQASASMNTLDSIVEAFEFMNREGIFNNGYTIKDVFSGNEEKIVDMILSIKIWSEEKQNRALQI</sequence>
<dbReference type="InterPro" id="IPR036028">
    <property type="entry name" value="SH3-like_dom_sf"/>
</dbReference>
<evidence type="ECO:0000259" key="7">
    <source>
        <dbReference type="PROSITE" id="PS50021"/>
    </source>
</evidence>
<keyword evidence="2" id="KW-0344">Guanine-nucleotide releasing factor</keyword>
<evidence type="ECO:0000259" key="6">
    <source>
        <dbReference type="PROSITE" id="PS50003"/>
    </source>
</evidence>
<dbReference type="PANTHER" id="PTHR12844">
    <property type="entry name" value="CONNECTOR ENCHANCER OF KINASE SUPPRESSOR OF RAS"/>
    <property type="match status" value="1"/>
</dbReference>
<keyword evidence="10" id="KW-1185">Reference proteome</keyword>
<dbReference type="SUPFAM" id="SSF47576">
    <property type="entry name" value="Calponin-homology domain, CH-domain"/>
    <property type="match status" value="1"/>
</dbReference>
<dbReference type="SMART" id="SM00326">
    <property type="entry name" value="SH3"/>
    <property type="match status" value="1"/>
</dbReference>
<dbReference type="InterPro" id="IPR036872">
    <property type="entry name" value="CH_dom_sf"/>
</dbReference>
<dbReference type="CDD" id="cd09535">
    <property type="entry name" value="SAM_BOI-like_fungal"/>
    <property type="match status" value="1"/>
</dbReference>
<dbReference type="InterPro" id="IPR011993">
    <property type="entry name" value="PH-like_dom_sf"/>
</dbReference>
<dbReference type="FunFam" id="2.30.29.30:FF:000286">
    <property type="entry name" value="PH-protein kinase domain containing protein"/>
    <property type="match status" value="1"/>
</dbReference>
<dbReference type="SUPFAM" id="SSF47769">
    <property type="entry name" value="SAM/Pointed domain"/>
    <property type="match status" value="1"/>
</dbReference>
<dbReference type="InterPro" id="IPR051566">
    <property type="entry name" value="CNKSR"/>
</dbReference>
<feature type="domain" description="Calponin-homology (CH)" evidence="7">
    <location>
        <begin position="604"/>
        <end position="708"/>
    </location>
</feature>
<evidence type="ECO:0000256" key="4">
    <source>
        <dbReference type="SAM" id="MobiDB-lite"/>
    </source>
</evidence>
<dbReference type="InterPro" id="IPR013761">
    <property type="entry name" value="SAM/pointed_sf"/>
</dbReference>
<keyword evidence="1 3" id="KW-0728">SH3 domain</keyword>
<dbReference type="Pfam" id="PF00307">
    <property type="entry name" value="CH"/>
    <property type="match status" value="1"/>
</dbReference>
<dbReference type="InterPro" id="IPR001452">
    <property type="entry name" value="SH3_domain"/>
</dbReference>
<dbReference type="CDD" id="cd00014">
    <property type="entry name" value="CH_SF"/>
    <property type="match status" value="1"/>
</dbReference>
<accession>A0AAN7DCN5</accession>
<dbReference type="Pfam" id="PF00169">
    <property type="entry name" value="PH"/>
    <property type="match status" value="1"/>
</dbReference>
<comment type="caution">
    <text evidence="9">The sequence shown here is derived from an EMBL/GenBank/DDBJ whole genome shotgun (WGS) entry which is preliminary data.</text>
</comment>
<dbReference type="SMART" id="SM00454">
    <property type="entry name" value="SAM"/>
    <property type="match status" value="1"/>
</dbReference>
<protein>
    <submittedName>
        <fullName evidence="9">Uncharacterized protein</fullName>
    </submittedName>
</protein>
<feature type="compositionally biased region" description="Low complexity" evidence="4">
    <location>
        <begin position="229"/>
        <end position="244"/>
    </location>
</feature>
<reference evidence="9 10" key="1">
    <citation type="submission" date="2022-11" db="EMBL/GenBank/DDBJ databases">
        <title>Mucor velutinosus strain NIH1002 WGS.</title>
        <authorList>
            <person name="Subramanian P."/>
            <person name="Mullikin J.C."/>
            <person name="Segre J.A."/>
            <person name="Zelazny A.M."/>
        </authorList>
    </citation>
    <scope>NUCLEOTIDE SEQUENCE [LARGE SCALE GENOMIC DNA]</scope>
    <source>
        <strain evidence="9 10">NIH1002</strain>
    </source>
</reference>
<feature type="domain" description="SH3" evidence="5">
    <location>
        <begin position="2"/>
        <end position="65"/>
    </location>
</feature>
<dbReference type="PROSITE" id="PS50003">
    <property type="entry name" value="PH_DOMAIN"/>
    <property type="match status" value="1"/>
</dbReference>